<dbReference type="Proteomes" id="UP001168528">
    <property type="component" value="Unassembled WGS sequence"/>
</dbReference>
<reference evidence="1" key="1">
    <citation type="submission" date="2023-07" db="EMBL/GenBank/DDBJ databases">
        <title>The genome sequence of Rhodocytophaga aerolata KACC 12507.</title>
        <authorList>
            <person name="Zhang X."/>
        </authorList>
    </citation>
    <scope>NUCLEOTIDE SEQUENCE</scope>
    <source>
        <strain evidence="1">KACC 12507</strain>
    </source>
</reference>
<gene>
    <name evidence="1" type="ORF">Q0590_25340</name>
</gene>
<name>A0ABT8RBY9_9BACT</name>
<keyword evidence="2" id="KW-1185">Reference proteome</keyword>
<proteinExistence type="predicted"/>
<dbReference type="RefSeq" id="WP_302040431.1">
    <property type="nucleotide sequence ID" value="NZ_JAUKPO010000020.1"/>
</dbReference>
<sequence length="100" mass="11750">MDSYKFTVTEDRFGSKSSYTVLIKILGEIYGKPHNQEIGFMYRETDTFPKEYYFNTSNKNLLNAITMSYKVEQTNYPANFINSNDFHYLGNADFFPPKLQ</sequence>
<accession>A0ABT8RBY9</accession>
<evidence type="ECO:0000313" key="2">
    <source>
        <dbReference type="Proteomes" id="UP001168528"/>
    </source>
</evidence>
<organism evidence="1 2">
    <name type="scientific">Rhodocytophaga aerolata</name>
    <dbReference type="NCBI Taxonomy" id="455078"/>
    <lineage>
        <taxon>Bacteria</taxon>
        <taxon>Pseudomonadati</taxon>
        <taxon>Bacteroidota</taxon>
        <taxon>Cytophagia</taxon>
        <taxon>Cytophagales</taxon>
        <taxon>Rhodocytophagaceae</taxon>
        <taxon>Rhodocytophaga</taxon>
    </lineage>
</organism>
<evidence type="ECO:0000313" key="1">
    <source>
        <dbReference type="EMBL" id="MDO1449627.1"/>
    </source>
</evidence>
<comment type="caution">
    <text evidence="1">The sequence shown here is derived from an EMBL/GenBank/DDBJ whole genome shotgun (WGS) entry which is preliminary data.</text>
</comment>
<dbReference type="EMBL" id="JAUKPO010000020">
    <property type="protein sequence ID" value="MDO1449627.1"/>
    <property type="molecule type" value="Genomic_DNA"/>
</dbReference>
<protein>
    <submittedName>
        <fullName evidence="1">Uncharacterized protein</fullName>
    </submittedName>
</protein>